<keyword evidence="7" id="KW-1185">Reference proteome</keyword>
<dbReference type="GO" id="GO:0005886">
    <property type="term" value="C:plasma membrane"/>
    <property type="evidence" value="ECO:0007669"/>
    <property type="project" value="UniProtKB-SubCell"/>
</dbReference>
<dbReference type="PANTHER" id="PTHR36917">
    <property type="entry name" value="INTRACELLULAR SEPTATION PROTEIN A-RELATED"/>
    <property type="match status" value="1"/>
</dbReference>
<proteinExistence type="inferred from homology"/>
<evidence type="ECO:0000313" key="6">
    <source>
        <dbReference type="EMBL" id="TWX71738.1"/>
    </source>
</evidence>
<dbReference type="RefSeq" id="WP_146782003.1">
    <property type="nucleotide sequence ID" value="NZ_VOLT01000001.1"/>
</dbReference>
<comment type="caution">
    <text evidence="6">The sequence shown here is derived from an EMBL/GenBank/DDBJ whole genome shotgun (WGS) entry which is preliminary data.</text>
</comment>
<dbReference type="HAMAP" id="MF_00189">
    <property type="entry name" value="YciB"/>
    <property type="match status" value="1"/>
</dbReference>
<sequence length="195" mass="22705">MKLFIEYFPLLLFFIINSIAGIYWATGSLIVAAFVQIFYYKIKKEKIPAKQWIIFGLIVVFGGLTIYLQNDAFLKWKVTIINAFFAGALLVSNTFFNKNIIKEFLAESLSLPENIWSRLNLAWALFFLFCSGLNYYIAFNYDLDTWVNFKVFGLTSLMFLFSITSILFLYKYLEVEEEEVNDTDIVNNENPNKST</sequence>
<feature type="transmembrane region" description="Helical" evidence="5">
    <location>
        <begin position="76"/>
        <end position="96"/>
    </location>
</feature>
<organism evidence="6 7">
    <name type="scientific">Colwellia demingiae</name>
    <dbReference type="NCBI Taxonomy" id="89401"/>
    <lineage>
        <taxon>Bacteria</taxon>
        <taxon>Pseudomonadati</taxon>
        <taxon>Pseudomonadota</taxon>
        <taxon>Gammaproteobacteria</taxon>
        <taxon>Alteromonadales</taxon>
        <taxon>Colwelliaceae</taxon>
        <taxon>Colwellia</taxon>
    </lineage>
</organism>
<keyword evidence="4 5" id="KW-0472">Membrane</keyword>
<keyword evidence="2 5" id="KW-0812">Transmembrane</keyword>
<dbReference type="Pfam" id="PF04279">
    <property type="entry name" value="IspA"/>
    <property type="match status" value="1"/>
</dbReference>
<dbReference type="NCBIfam" id="NF001324">
    <property type="entry name" value="PRK00259.1-2"/>
    <property type="match status" value="1"/>
</dbReference>
<dbReference type="AlphaFoldDB" id="A0A5C6QSZ9"/>
<dbReference type="NCBIfam" id="NF001325">
    <property type="entry name" value="PRK00259.1-3"/>
    <property type="match status" value="1"/>
</dbReference>
<dbReference type="NCBIfam" id="TIGR00997">
    <property type="entry name" value="ispZ"/>
    <property type="match status" value="1"/>
</dbReference>
<dbReference type="EMBL" id="VOLT01000001">
    <property type="protein sequence ID" value="TWX71738.1"/>
    <property type="molecule type" value="Genomic_DNA"/>
</dbReference>
<keyword evidence="5" id="KW-0997">Cell inner membrane</keyword>
<evidence type="ECO:0000313" key="7">
    <source>
        <dbReference type="Proteomes" id="UP000321822"/>
    </source>
</evidence>
<feature type="transmembrane region" description="Helical" evidence="5">
    <location>
        <begin position="52"/>
        <end position="70"/>
    </location>
</feature>
<evidence type="ECO:0000256" key="1">
    <source>
        <dbReference type="ARBA" id="ARBA00022475"/>
    </source>
</evidence>
<evidence type="ECO:0000256" key="3">
    <source>
        <dbReference type="ARBA" id="ARBA00022989"/>
    </source>
</evidence>
<dbReference type="InterPro" id="IPR006008">
    <property type="entry name" value="YciB"/>
</dbReference>
<evidence type="ECO:0000256" key="4">
    <source>
        <dbReference type="ARBA" id="ARBA00023136"/>
    </source>
</evidence>
<dbReference type="PANTHER" id="PTHR36917:SF1">
    <property type="entry name" value="INNER MEMBRANE-SPANNING PROTEIN YCIB"/>
    <property type="match status" value="1"/>
</dbReference>
<reference evidence="6 7" key="1">
    <citation type="submission" date="2019-07" db="EMBL/GenBank/DDBJ databases">
        <title>Genomes of sea-ice associated Colwellia species.</title>
        <authorList>
            <person name="Bowman J.P."/>
        </authorList>
    </citation>
    <scope>NUCLEOTIDE SEQUENCE [LARGE SCALE GENOMIC DNA]</scope>
    <source>
        <strain evidence="6 7">ACAM 459</strain>
    </source>
</reference>
<keyword evidence="1 5" id="KW-1003">Cell membrane</keyword>
<comment type="subcellular location">
    <subcellularLocation>
        <location evidence="5">Cell inner membrane</location>
        <topology evidence="5">Multi-pass membrane protein</topology>
    </subcellularLocation>
</comment>
<comment type="similarity">
    <text evidence="5">Belongs to the YciB family.</text>
</comment>
<feature type="transmembrane region" description="Helical" evidence="5">
    <location>
        <begin position="12"/>
        <end position="40"/>
    </location>
</feature>
<comment type="function">
    <text evidence="5">Plays a role in cell envelope biogenesis, maintenance of cell envelope integrity and membrane homeostasis.</text>
</comment>
<dbReference type="Proteomes" id="UP000321822">
    <property type="component" value="Unassembled WGS sequence"/>
</dbReference>
<keyword evidence="3 5" id="KW-1133">Transmembrane helix</keyword>
<name>A0A5C6QSZ9_9GAMM</name>
<evidence type="ECO:0000256" key="5">
    <source>
        <dbReference type="HAMAP-Rule" id="MF_00189"/>
    </source>
</evidence>
<accession>A0A5C6QSZ9</accession>
<feature type="transmembrane region" description="Helical" evidence="5">
    <location>
        <begin position="117"/>
        <end position="139"/>
    </location>
</feature>
<feature type="transmembrane region" description="Helical" evidence="5">
    <location>
        <begin position="151"/>
        <end position="170"/>
    </location>
</feature>
<protein>
    <recommendedName>
        <fullName evidence="5">Inner membrane-spanning protein YciB</fullName>
    </recommendedName>
</protein>
<gene>
    <name evidence="5" type="primary">yciB</name>
    <name evidence="6" type="ORF">ESZ36_00440</name>
</gene>
<evidence type="ECO:0000256" key="2">
    <source>
        <dbReference type="ARBA" id="ARBA00022692"/>
    </source>
</evidence>
<dbReference type="OrthoDB" id="9788219at2"/>